<evidence type="ECO:0000313" key="2">
    <source>
        <dbReference type="Proteomes" id="UP000824160"/>
    </source>
</evidence>
<protein>
    <submittedName>
        <fullName evidence="1">PBSX family phage terminase large subunit</fullName>
    </submittedName>
</protein>
<dbReference type="Gene3D" id="3.40.50.300">
    <property type="entry name" value="P-loop containing nucleotide triphosphate hydrolases"/>
    <property type="match status" value="1"/>
</dbReference>
<dbReference type="NCBIfam" id="TIGR01547">
    <property type="entry name" value="phage_term_2"/>
    <property type="match status" value="1"/>
</dbReference>
<dbReference type="Proteomes" id="UP000824160">
    <property type="component" value="Unassembled WGS sequence"/>
</dbReference>
<dbReference type="InterPro" id="IPR027417">
    <property type="entry name" value="P-loop_NTPase"/>
</dbReference>
<dbReference type="InterPro" id="IPR006437">
    <property type="entry name" value="Phage_terminase_lsu"/>
</dbReference>
<name>A0A9D1KQA4_9FIRM</name>
<dbReference type="AlphaFoldDB" id="A0A9D1KQA4"/>
<reference evidence="1" key="1">
    <citation type="submission" date="2020-10" db="EMBL/GenBank/DDBJ databases">
        <authorList>
            <person name="Gilroy R."/>
        </authorList>
    </citation>
    <scope>NUCLEOTIDE SEQUENCE</scope>
    <source>
        <strain evidence="1">ChiBcec7-5410</strain>
    </source>
</reference>
<organism evidence="1 2">
    <name type="scientific">Candidatus Faecivivens stercoripullorum</name>
    <dbReference type="NCBI Taxonomy" id="2840805"/>
    <lineage>
        <taxon>Bacteria</taxon>
        <taxon>Bacillati</taxon>
        <taxon>Bacillota</taxon>
        <taxon>Clostridia</taxon>
        <taxon>Eubacteriales</taxon>
        <taxon>Oscillospiraceae</taxon>
        <taxon>Oscillospiraceae incertae sedis</taxon>
        <taxon>Candidatus Faecivivens</taxon>
    </lineage>
</organism>
<dbReference type="InterPro" id="IPR052380">
    <property type="entry name" value="Viral_DNA_packaging_terminase"/>
</dbReference>
<accession>A0A9D1KQA4</accession>
<gene>
    <name evidence="1" type="ORF">IAC43_01335</name>
</gene>
<comment type="caution">
    <text evidence="1">The sequence shown here is derived from an EMBL/GenBank/DDBJ whole genome shotgun (WGS) entry which is preliminary data.</text>
</comment>
<dbReference type="Pfam" id="PF03237">
    <property type="entry name" value="Terminase_6N"/>
    <property type="match status" value="1"/>
</dbReference>
<reference evidence="1" key="2">
    <citation type="journal article" date="2021" name="PeerJ">
        <title>Extensive microbial diversity within the chicken gut microbiome revealed by metagenomics and culture.</title>
        <authorList>
            <person name="Gilroy R."/>
            <person name="Ravi A."/>
            <person name="Getino M."/>
            <person name="Pursley I."/>
            <person name="Horton D.L."/>
            <person name="Alikhan N.F."/>
            <person name="Baker D."/>
            <person name="Gharbi K."/>
            <person name="Hall N."/>
            <person name="Watson M."/>
            <person name="Adriaenssens E.M."/>
            <person name="Foster-Nyarko E."/>
            <person name="Jarju S."/>
            <person name="Secka A."/>
            <person name="Antonio M."/>
            <person name="Oren A."/>
            <person name="Chaudhuri R.R."/>
            <person name="La Ragione R."/>
            <person name="Hildebrand F."/>
            <person name="Pallen M.J."/>
        </authorList>
    </citation>
    <scope>NUCLEOTIDE SEQUENCE</scope>
    <source>
        <strain evidence="1">ChiBcec7-5410</strain>
    </source>
</reference>
<dbReference type="PANTHER" id="PTHR39184:SF1">
    <property type="entry name" value="PBSX PHAGE TERMINASE LARGE SUBUNIT"/>
    <property type="match status" value="1"/>
</dbReference>
<evidence type="ECO:0000313" key="1">
    <source>
        <dbReference type="EMBL" id="HIT93808.1"/>
    </source>
</evidence>
<dbReference type="Gene3D" id="3.30.420.280">
    <property type="match status" value="1"/>
</dbReference>
<sequence length="416" mass="47030">MSTDKTNKSLNKKQFSTFSPKQKRVLTWWTGEDKDRYNVLICDGAVRSGKTTAVAVSFILWAMECYQDTSFAICGKTVGACRRNVVQPLRSAVAGLYRVRASGNVMELSRGKRKNRFYLFGGKDEGSAALIQGMTLGGVLLDEAALMPRSFVEQAMARCSVEGAKIWMSLNPEGPTHWLYTEWICKAEDKKVLRLHFTMEDNPSLSESVRERYRGMYSGVFYRRFILGEWAAADGLVYPMFSEQMVVDTLPDKLGRFVISIDYGTMNPFSAGLWGESDGKWYRMREFYHNGREKGALTDEEYYQAVENLAGDLPVRQVIVDPSAASFIQCIRKHGRFSVRKARNSVLTGIRHTAGMLSEGKLLFHSSCRDALREFTLYVWDKASGKDQPVKDNDHAMDDIRYFVETVATGGNFSFS</sequence>
<dbReference type="PANTHER" id="PTHR39184">
    <property type="match status" value="1"/>
</dbReference>
<dbReference type="EMBL" id="DVLW01000033">
    <property type="protein sequence ID" value="HIT93808.1"/>
    <property type="molecule type" value="Genomic_DNA"/>
</dbReference>
<proteinExistence type="predicted"/>